<dbReference type="InterPro" id="IPR013230">
    <property type="entry name" value="Peptidase_M15A_C"/>
</dbReference>
<dbReference type="SUPFAM" id="SSF55166">
    <property type="entry name" value="Hedgehog/DD-peptidase"/>
    <property type="match status" value="1"/>
</dbReference>
<evidence type="ECO:0000313" key="2">
    <source>
        <dbReference type="EMBL" id="MBM6876130.1"/>
    </source>
</evidence>
<dbReference type="Gene3D" id="3.30.1380.10">
    <property type="match status" value="1"/>
</dbReference>
<gene>
    <name evidence="2" type="ORF">H6A04_10830</name>
</gene>
<keyword evidence="3" id="KW-1185">Reference proteome</keyword>
<sequence length="140" mass="16498">MLNSKYFTEKETTTSKTAKELKIKNIPTDKEKKYIQYTASRMDHIRELLGVPLIVLSWFRCEELNRAVKGSKTSAHRFGLAVDVYSNKMTSKEIYEKALELKKEGKIQFDQLIYYSKQNFVHFGFKFNKSQERGISWINK</sequence>
<dbReference type="Proteomes" id="UP000728968">
    <property type="component" value="Unassembled WGS sequence"/>
</dbReference>
<dbReference type="RefSeq" id="WP_204716757.1">
    <property type="nucleotide sequence ID" value="NZ_JACJLT010000188.1"/>
</dbReference>
<dbReference type="Pfam" id="PF08291">
    <property type="entry name" value="Peptidase_M15_3"/>
    <property type="match status" value="1"/>
</dbReference>
<evidence type="ECO:0000313" key="3">
    <source>
        <dbReference type="Proteomes" id="UP000728968"/>
    </source>
</evidence>
<protein>
    <recommendedName>
        <fullName evidence="1">Peptidase M15A C-terminal domain-containing protein</fullName>
    </recommendedName>
</protein>
<feature type="domain" description="Peptidase M15A C-terminal" evidence="1">
    <location>
        <begin position="6"/>
        <end position="122"/>
    </location>
</feature>
<accession>A0ABS2G5X7</accession>
<name>A0ABS2G5X7_FUSMR</name>
<evidence type="ECO:0000259" key="1">
    <source>
        <dbReference type="Pfam" id="PF08291"/>
    </source>
</evidence>
<dbReference type="InterPro" id="IPR009045">
    <property type="entry name" value="Zn_M74/Hedgehog-like"/>
</dbReference>
<dbReference type="EMBL" id="JACJLT010000188">
    <property type="protein sequence ID" value="MBM6876130.1"/>
    <property type="molecule type" value="Genomic_DNA"/>
</dbReference>
<proteinExistence type="predicted"/>
<organism evidence="2 3">
    <name type="scientific">Fusobacterium mortiferum</name>
    <dbReference type="NCBI Taxonomy" id="850"/>
    <lineage>
        <taxon>Bacteria</taxon>
        <taxon>Fusobacteriati</taxon>
        <taxon>Fusobacteriota</taxon>
        <taxon>Fusobacteriia</taxon>
        <taxon>Fusobacteriales</taxon>
        <taxon>Fusobacteriaceae</taxon>
        <taxon>Fusobacterium</taxon>
    </lineage>
</organism>
<comment type="caution">
    <text evidence="2">The sequence shown here is derived from an EMBL/GenBank/DDBJ whole genome shotgun (WGS) entry which is preliminary data.</text>
</comment>
<reference evidence="2 3" key="1">
    <citation type="journal article" date="2021" name="Sci. Rep.">
        <title>The distribution of antibiotic resistance genes in chicken gut microbiota commensals.</title>
        <authorList>
            <person name="Juricova H."/>
            <person name="Matiasovicova J."/>
            <person name="Kubasova T."/>
            <person name="Cejkova D."/>
            <person name="Rychlik I."/>
        </authorList>
    </citation>
    <scope>NUCLEOTIDE SEQUENCE [LARGE SCALE GENOMIC DNA]</scope>
    <source>
        <strain evidence="2 3">An425</strain>
    </source>
</reference>